<evidence type="ECO:0000259" key="1">
    <source>
        <dbReference type="Pfam" id="PF05876"/>
    </source>
</evidence>
<evidence type="ECO:0000313" key="3">
    <source>
        <dbReference type="EMBL" id="QGQ97071.1"/>
    </source>
</evidence>
<feature type="domain" description="Terminase large subunit GpA endonuclease" evidence="2">
    <location>
        <begin position="300"/>
        <end position="590"/>
    </location>
</feature>
<dbReference type="GO" id="GO:0016887">
    <property type="term" value="F:ATP hydrolysis activity"/>
    <property type="evidence" value="ECO:0007669"/>
    <property type="project" value="InterPro"/>
</dbReference>
<dbReference type="Proteomes" id="UP000426246">
    <property type="component" value="Chromosome"/>
</dbReference>
<dbReference type="GO" id="GO:0005524">
    <property type="term" value="F:ATP binding"/>
    <property type="evidence" value="ECO:0007669"/>
    <property type="project" value="InterPro"/>
</dbReference>
<dbReference type="AlphaFoldDB" id="A0A6B8RL02"/>
<dbReference type="InterPro" id="IPR046454">
    <property type="entry name" value="GpA_endonuclease"/>
</dbReference>
<dbReference type="InterPro" id="IPR008866">
    <property type="entry name" value="Phage_lambda_GpA-like"/>
</dbReference>
<sequence length="621" mass="70933">MNEDRKRTERLFRNTLRSLAPPAKMTVSEWADRYRILSSVSSAEAGPWNTNRAPYQRGPFDAITDPNIETIVLKWASQLGKTEGLLNAIGFHTDHEPAPMMLLQPTLELAQAFSKDRLAPMYKKSPKLREVVGSGKSRDGGNTLLHKTFAGGHITMAGANSPASLASRPIRIVFCDEVDRYPASAGKEGDPVALVTARMETFWNRKRVLVSTPTIKGSSRIENFYEDSTQEEWCVPCPSCDELQPFSWKQIKFEYDDIKMKTTSVAHSCRYCGVLHSEQEWKAGMEYKGKWIARKQHADTRGFHLNQLASTFSSWPRIVQKFKTAEKLVKKGDIELMKVWVNTVLAEEWEEKGEKIDESVLMNRREKYHADVPEGVKILTAAVDTQDNRFEVEIMGWGANHESWRIEYHKIYGDLKQPQVWKDLDEYLQRVWKDEHGREFRVAVSCMDSGGHFTNEVYKFCKDRFTRRLFAIKGESPGDGKYLPLVAGTSTSNRYNATVVRLGVDEGKAKVMALLQQKADQPGYCHFPLTTREKDRGYNEEYFDGLTAEELRTRYKMGIPYTVWVKIKARNEPLDLAVYNRAAIEILNPNLDVELPPLNIDEDKPATVLTRQRRRGTSSSV</sequence>
<dbReference type="InterPro" id="IPR051220">
    <property type="entry name" value="TFA_Chaperone"/>
</dbReference>
<dbReference type="GO" id="GO:0004519">
    <property type="term" value="F:endonuclease activity"/>
    <property type="evidence" value="ECO:0007669"/>
    <property type="project" value="InterPro"/>
</dbReference>
<dbReference type="KEGG" id="ppsc:EHS13_20350"/>
<dbReference type="InterPro" id="IPR027417">
    <property type="entry name" value="P-loop_NTPase"/>
</dbReference>
<dbReference type="RefSeq" id="WP_155702171.1">
    <property type="nucleotide sequence ID" value="NZ_CP034235.1"/>
</dbReference>
<keyword evidence="4" id="KW-1185">Reference proteome</keyword>
<dbReference type="InterPro" id="IPR046453">
    <property type="entry name" value="GpA_ATPase"/>
</dbReference>
<gene>
    <name evidence="3" type="ORF">EHS13_20350</name>
</gene>
<dbReference type="Pfam" id="PF20454">
    <property type="entry name" value="GpA_nuclease"/>
    <property type="match status" value="1"/>
</dbReference>
<dbReference type="HAMAP" id="MF_04144">
    <property type="entry name" value="TERL_LAMBDA"/>
    <property type="match status" value="1"/>
</dbReference>
<organism evidence="3 4">
    <name type="scientific">Paenibacillus psychroresistens</name>
    <dbReference type="NCBI Taxonomy" id="1778678"/>
    <lineage>
        <taxon>Bacteria</taxon>
        <taxon>Bacillati</taxon>
        <taxon>Bacillota</taxon>
        <taxon>Bacilli</taxon>
        <taxon>Bacillales</taxon>
        <taxon>Paenibacillaceae</taxon>
        <taxon>Paenibacillus</taxon>
    </lineage>
</organism>
<reference evidence="4" key="1">
    <citation type="submission" date="2018-11" db="EMBL/GenBank/DDBJ databases">
        <title>Complete genome sequence of Paenibacillus sp. ML311-T8.</title>
        <authorList>
            <person name="Nam Y.-D."/>
            <person name="Kang J."/>
            <person name="Chung W.-H."/>
            <person name="Park Y.S."/>
        </authorList>
    </citation>
    <scope>NUCLEOTIDE SEQUENCE [LARGE SCALE GENOMIC DNA]</scope>
    <source>
        <strain evidence="4">ML311-T8</strain>
    </source>
</reference>
<evidence type="ECO:0000313" key="4">
    <source>
        <dbReference type="Proteomes" id="UP000426246"/>
    </source>
</evidence>
<dbReference type="OrthoDB" id="5181253at2"/>
<dbReference type="EMBL" id="CP034235">
    <property type="protein sequence ID" value="QGQ97071.1"/>
    <property type="molecule type" value="Genomic_DNA"/>
</dbReference>
<proteinExistence type="inferred from homology"/>
<accession>A0A6B8RL02</accession>
<protein>
    <submittedName>
        <fullName evidence="3">Phage terminase large subunit family protein</fullName>
    </submittedName>
</protein>
<dbReference type="Gene3D" id="3.40.50.300">
    <property type="entry name" value="P-loop containing nucleotide triphosphate hydrolases"/>
    <property type="match status" value="1"/>
</dbReference>
<dbReference type="Pfam" id="PF05876">
    <property type="entry name" value="GpA_ATPase"/>
    <property type="match status" value="1"/>
</dbReference>
<dbReference type="PANTHER" id="PTHR34413">
    <property type="entry name" value="PROPHAGE TAIL FIBER ASSEMBLY PROTEIN HOMOLOG TFAE-RELATED-RELATED"/>
    <property type="match status" value="1"/>
</dbReference>
<feature type="domain" description="Phage terminase large subunit GpA ATPase" evidence="1">
    <location>
        <begin position="42"/>
        <end position="291"/>
    </location>
</feature>
<dbReference type="PANTHER" id="PTHR34413:SF2">
    <property type="entry name" value="PROPHAGE TAIL FIBER ASSEMBLY PROTEIN HOMOLOG TFAE-RELATED"/>
    <property type="match status" value="1"/>
</dbReference>
<name>A0A6B8RL02_9BACL</name>
<evidence type="ECO:0000259" key="2">
    <source>
        <dbReference type="Pfam" id="PF20454"/>
    </source>
</evidence>